<evidence type="ECO:0000256" key="9">
    <source>
        <dbReference type="ARBA" id="ARBA00023145"/>
    </source>
</evidence>
<dbReference type="GO" id="GO:0051603">
    <property type="term" value="P:proteolysis involved in protein catabolic process"/>
    <property type="evidence" value="ECO:0007669"/>
    <property type="project" value="InterPro"/>
</dbReference>
<name>A0A8S0YQS4_ARCPL</name>
<reference evidence="12 13" key="1">
    <citation type="submission" date="2020-04" db="EMBL/GenBank/DDBJ databases">
        <authorList>
            <person name="Wallbank WR R."/>
            <person name="Pardo Diaz C."/>
            <person name="Kozak K."/>
            <person name="Martin S."/>
            <person name="Jiggins C."/>
            <person name="Moest M."/>
            <person name="Warren A I."/>
            <person name="Byers J.R.P. K."/>
            <person name="Montejo-Kovacevich G."/>
            <person name="Yen C E."/>
        </authorList>
    </citation>
    <scope>NUCLEOTIDE SEQUENCE [LARGE SCALE GENOMIC DNA]</scope>
</reference>
<dbReference type="InterPro" id="IPR029055">
    <property type="entry name" value="Ntn_hydrolases_N"/>
</dbReference>
<evidence type="ECO:0000256" key="1">
    <source>
        <dbReference type="ARBA" id="ARBA00001198"/>
    </source>
</evidence>
<dbReference type="PANTHER" id="PTHR32194">
    <property type="entry name" value="METALLOPROTEASE TLDD"/>
    <property type="match status" value="1"/>
</dbReference>
<dbReference type="EMBL" id="CADEBD010000042">
    <property type="protein sequence ID" value="CAB3221015.1"/>
    <property type="molecule type" value="Genomic_DNA"/>
</dbReference>
<dbReference type="InterPro" id="IPR023333">
    <property type="entry name" value="Proteasome_suB-type"/>
</dbReference>
<dbReference type="EC" id="3.4.25.1" evidence="3"/>
<evidence type="ECO:0000256" key="10">
    <source>
        <dbReference type="ARBA" id="ARBA00023242"/>
    </source>
</evidence>
<dbReference type="GO" id="GO:0005737">
    <property type="term" value="C:cytoplasm"/>
    <property type="evidence" value="ECO:0007669"/>
    <property type="project" value="TreeGrafter"/>
</dbReference>
<dbReference type="Proteomes" id="UP000494256">
    <property type="component" value="Unassembled WGS sequence"/>
</dbReference>
<dbReference type="OrthoDB" id="8171348at2759"/>
<dbReference type="Pfam" id="PF00227">
    <property type="entry name" value="Proteasome"/>
    <property type="match status" value="1"/>
</dbReference>
<proteinExistence type="predicted"/>
<evidence type="ECO:0000256" key="4">
    <source>
        <dbReference type="ARBA" id="ARBA00022490"/>
    </source>
</evidence>
<evidence type="ECO:0000256" key="5">
    <source>
        <dbReference type="ARBA" id="ARBA00022670"/>
    </source>
</evidence>
<evidence type="ECO:0000313" key="12">
    <source>
        <dbReference type="EMBL" id="CAB3221015.1"/>
    </source>
</evidence>
<dbReference type="Gene3D" id="3.60.20.10">
    <property type="entry name" value="Glutamine Phosphoribosylpyrophosphate, subunit 1, domain 1"/>
    <property type="match status" value="1"/>
</dbReference>
<evidence type="ECO:0000256" key="6">
    <source>
        <dbReference type="ARBA" id="ARBA00022698"/>
    </source>
</evidence>
<dbReference type="GO" id="GO:0019774">
    <property type="term" value="C:proteasome core complex, beta-subunit complex"/>
    <property type="evidence" value="ECO:0007669"/>
    <property type="project" value="UniProtKB-ARBA"/>
</dbReference>
<protein>
    <recommendedName>
        <fullName evidence="3">proteasome endopeptidase complex</fullName>
        <ecNumber evidence="3">3.4.25.1</ecNumber>
    </recommendedName>
</protein>
<sequence length="249" mass="27533">MVRSEFFFNVFLRGQGVLMSGGHPRGNDNALFEKVNNVCKRILCYMHKLVINKHGDICCKCIHRPLHPGMDECTSQHRVTDKLTRITDHIYCCRSGSAADTQAIADIVTYHLNFHKMELGEQPLVQTASAIFRELCYNYRDSLVAGILVAGWDKKLGGQIYSVPIGGMVQRQAVSIGGSGSTYVYGYVDANFKPNMTKEEAMKFVTNTLTLAMLRDGSSGGVVRLGVISEAGVERSVILGDQLPKFYEG</sequence>
<dbReference type="PANTHER" id="PTHR32194:SF0">
    <property type="entry name" value="ATP-DEPENDENT PROTEASE SUBUNIT HSLV"/>
    <property type="match status" value="1"/>
</dbReference>
<evidence type="ECO:0000313" key="13">
    <source>
        <dbReference type="Proteomes" id="UP000494256"/>
    </source>
</evidence>
<dbReference type="CDD" id="cd03762">
    <property type="entry name" value="proteasome_beta_type_6"/>
    <property type="match status" value="1"/>
</dbReference>
<dbReference type="PRINTS" id="PR00141">
    <property type="entry name" value="PROTEASOME"/>
</dbReference>
<keyword evidence="4" id="KW-0963">Cytoplasm</keyword>
<evidence type="ECO:0000256" key="3">
    <source>
        <dbReference type="ARBA" id="ARBA00012039"/>
    </source>
</evidence>
<comment type="subcellular location">
    <subcellularLocation>
        <location evidence="2">Nucleus</location>
    </subcellularLocation>
</comment>
<dbReference type="AlphaFoldDB" id="A0A8S0YQS4"/>
<dbReference type="SUPFAM" id="SSF56235">
    <property type="entry name" value="N-terminal nucleophile aminohydrolases (Ntn hydrolases)"/>
    <property type="match status" value="1"/>
</dbReference>
<evidence type="ECO:0000256" key="11">
    <source>
        <dbReference type="ARBA" id="ARBA00026071"/>
    </source>
</evidence>
<accession>A0A8S0YQS4</accession>
<keyword evidence="6" id="KW-0888">Threonine protease</keyword>
<comment type="catalytic activity">
    <reaction evidence="1">
        <text>Cleavage of peptide bonds with very broad specificity.</text>
        <dbReference type="EC" id="3.4.25.1"/>
    </reaction>
</comment>
<keyword evidence="8" id="KW-0647">Proteasome</keyword>
<dbReference type="GO" id="GO:0005634">
    <property type="term" value="C:nucleus"/>
    <property type="evidence" value="ECO:0007669"/>
    <property type="project" value="UniProtKB-SubCell"/>
</dbReference>
<evidence type="ECO:0000256" key="7">
    <source>
        <dbReference type="ARBA" id="ARBA00022801"/>
    </source>
</evidence>
<evidence type="ECO:0000256" key="2">
    <source>
        <dbReference type="ARBA" id="ARBA00004123"/>
    </source>
</evidence>
<dbReference type="InterPro" id="IPR000243">
    <property type="entry name" value="Pept_T1A_subB"/>
</dbReference>
<dbReference type="GO" id="GO:0004298">
    <property type="term" value="F:threonine-type endopeptidase activity"/>
    <property type="evidence" value="ECO:0007669"/>
    <property type="project" value="UniProtKB-KW"/>
</dbReference>
<keyword evidence="10" id="KW-0539">Nucleus</keyword>
<dbReference type="PROSITE" id="PS51476">
    <property type="entry name" value="PROTEASOME_BETA_2"/>
    <property type="match status" value="1"/>
</dbReference>
<comment type="caution">
    <text evidence="12">The sequence shown here is derived from an EMBL/GenBank/DDBJ whole genome shotgun (WGS) entry which is preliminary data.</text>
</comment>
<gene>
    <name evidence="12" type="ORF">APLA_LOCUS609</name>
</gene>
<organism evidence="12 13">
    <name type="scientific">Arctia plantaginis</name>
    <name type="common">Wood tiger moth</name>
    <name type="synonym">Phalaena plantaginis</name>
    <dbReference type="NCBI Taxonomy" id="874455"/>
    <lineage>
        <taxon>Eukaryota</taxon>
        <taxon>Metazoa</taxon>
        <taxon>Ecdysozoa</taxon>
        <taxon>Arthropoda</taxon>
        <taxon>Hexapoda</taxon>
        <taxon>Insecta</taxon>
        <taxon>Pterygota</taxon>
        <taxon>Neoptera</taxon>
        <taxon>Endopterygota</taxon>
        <taxon>Lepidoptera</taxon>
        <taxon>Glossata</taxon>
        <taxon>Ditrysia</taxon>
        <taxon>Noctuoidea</taxon>
        <taxon>Erebidae</taxon>
        <taxon>Arctiinae</taxon>
        <taxon>Arctia</taxon>
    </lineage>
</organism>
<evidence type="ECO:0000256" key="8">
    <source>
        <dbReference type="ARBA" id="ARBA00022942"/>
    </source>
</evidence>
<dbReference type="FunFam" id="3.60.20.10:FF:000010">
    <property type="entry name" value="Proteasome subunit beta type-1"/>
    <property type="match status" value="1"/>
</dbReference>
<comment type="subunit">
    <text evidence="11">The 26S proteasome consists of a 20S proteasome core and two 19S regulatory subunits. The 20S proteasome core is composed of 28 subunits that are arranged in four stacked rings, resulting in a barrel-shaped structure. The two end rings are each formed by seven alpha subunits, and the two central rings are each formed by seven beta subunits. The catalytic chamber with the active sites is on the inside of the barrel.</text>
</comment>
<dbReference type="InterPro" id="IPR001353">
    <property type="entry name" value="Proteasome_sua/b"/>
</dbReference>
<keyword evidence="7" id="KW-0378">Hydrolase</keyword>
<keyword evidence="9" id="KW-0865">Zymogen</keyword>
<keyword evidence="5" id="KW-0645">Protease</keyword>